<name>A0A4Q0SHF5_9BRAD</name>
<evidence type="ECO:0000313" key="1">
    <source>
        <dbReference type="EMBL" id="RXH37125.1"/>
    </source>
</evidence>
<accession>A0A4Q0SHF5</accession>
<sequence length="76" mass="8675">MTWKPLGPTVGRPILDDQISSFEVTEIAQTFAQGLKIGGVPCRRYWLQNPDTIDFPASLRARYERPGRRAAEQRDE</sequence>
<keyword evidence="2" id="KW-1185">Reference proteome</keyword>
<reference evidence="1 2" key="1">
    <citation type="submission" date="2015-04" db="EMBL/GenBank/DDBJ databases">
        <title>Comparative genomics of rhizobia nodulating Arachis hypogaea in China.</title>
        <authorList>
            <person name="Li Y."/>
        </authorList>
    </citation>
    <scope>NUCLEOTIDE SEQUENCE [LARGE SCALE GENOMIC DNA]</scope>
    <source>
        <strain evidence="1 2">CCBAU 51757</strain>
    </source>
</reference>
<gene>
    <name evidence="1" type="ORF">XH99_02960</name>
</gene>
<dbReference type="Proteomes" id="UP000289546">
    <property type="component" value="Unassembled WGS sequence"/>
</dbReference>
<dbReference type="AlphaFoldDB" id="A0A4Q0SHF5"/>
<evidence type="ECO:0000313" key="2">
    <source>
        <dbReference type="Proteomes" id="UP000289546"/>
    </source>
</evidence>
<protein>
    <submittedName>
        <fullName evidence="1">Uncharacterized protein</fullName>
    </submittedName>
</protein>
<proteinExistence type="predicted"/>
<dbReference type="EMBL" id="LBJQ01000009">
    <property type="protein sequence ID" value="RXH37125.1"/>
    <property type="molecule type" value="Genomic_DNA"/>
</dbReference>
<comment type="caution">
    <text evidence="1">The sequence shown here is derived from an EMBL/GenBank/DDBJ whole genome shotgun (WGS) entry which is preliminary data.</text>
</comment>
<organism evidence="1 2">
    <name type="scientific">Bradyrhizobium nanningense</name>
    <dbReference type="NCBI Taxonomy" id="1325118"/>
    <lineage>
        <taxon>Bacteria</taxon>
        <taxon>Pseudomonadati</taxon>
        <taxon>Pseudomonadota</taxon>
        <taxon>Alphaproteobacteria</taxon>
        <taxon>Hyphomicrobiales</taxon>
        <taxon>Nitrobacteraceae</taxon>
        <taxon>Bradyrhizobium</taxon>
    </lineage>
</organism>